<dbReference type="InterPro" id="IPR036291">
    <property type="entry name" value="NAD(P)-bd_dom_sf"/>
</dbReference>
<dbReference type="Proteomes" id="UP000246278">
    <property type="component" value="Unassembled WGS sequence"/>
</dbReference>
<dbReference type="AlphaFoldDB" id="A0A317TA36"/>
<dbReference type="Pfam" id="PF13460">
    <property type="entry name" value="NAD_binding_10"/>
    <property type="match status" value="1"/>
</dbReference>
<keyword evidence="3" id="KW-1185">Reference proteome</keyword>
<sequence length="235" mass="26170">MRYSGTVLVAGATGRTGQWVVKRLKHYGIDYRLFVRSGEKALETFGPEIVDRITIGSIENEYEIDAAVKSADAVICAIGGNVMDPDQPPPSVIDRDGVIRLAHRSKKHGVRQFILVSSLAVTKPDHPLNKYGNVLTMKLEGENEVRRLYGEKGYSYTILRPGGLIDEDGPLEHSMLFDTGDRIETGKINRSDVAQAAVEALWVQEAQNLTFELIQQNALSQDSFELYYKQATQSR</sequence>
<dbReference type="InterPro" id="IPR016040">
    <property type="entry name" value="NAD(P)-bd_dom"/>
</dbReference>
<evidence type="ECO:0000313" key="2">
    <source>
        <dbReference type="EMBL" id="PWW83398.1"/>
    </source>
</evidence>
<proteinExistence type="predicted"/>
<dbReference type="CDD" id="cd05243">
    <property type="entry name" value="SDR_a5"/>
    <property type="match status" value="1"/>
</dbReference>
<dbReference type="PANTHER" id="PTHR15020">
    <property type="entry name" value="FLAVIN REDUCTASE-RELATED"/>
    <property type="match status" value="1"/>
</dbReference>
<gene>
    <name evidence="2" type="ORF">CR164_00700</name>
</gene>
<dbReference type="Gene3D" id="3.40.50.720">
    <property type="entry name" value="NAD(P)-binding Rossmann-like Domain"/>
    <property type="match status" value="1"/>
</dbReference>
<evidence type="ECO:0000313" key="3">
    <source>
        <dbReference type="Proteomes" id="UP000246278"/>
    </source>
</evidence>
<accession>A0A317TA36</accession>
<reference evidence="3" key="1">
    <citation type="submission" date="2017-10" db="EMBL/GenBank/DDBJ databases">
        <authorList>
            <person name="Gaisin V.A."/>
            <person name="Rysina M.S."/>
            <person name="Grouzdev D.S."/>
        </authorList>
    </citation>
    <scope>NUCLEOTIDE SEQUENCE [LARGE SCALE GENOMIC DNA]</scope>
    <source>
        <strain evidence="3">V1</strain>
    </source>
</reference>
<dbReference type="SUPFAM" id="SSF51735">
    <property type="entry name" value="NAD(P)-binding Rossmann-fold domains"/>
    <property type="match status" value="1"/>
</dbReference>
<dbReference type="EMBL" id="PDNZ01000001">
    <property type="protein sequence ID" value="PWW83398.1"/>
    <property type="molecule type" value="Genomic_DNA"/>
</dbReference>
<comment type="caution">
    <text evidence="2">The sequence shown here is derived from an EMBL/GenBank/DDBJ whole genome shotgun (WGS) entry which is preliminary data.</text>
</comment>
<dbReference type="OrthoDB" id="9803892at2"/>
<protein>
    <submittedName>
        <fullName evidence="2">NAD-dependent epimerase</fullName>
    </submittedName>
</protein>
<organism evidence="2 3">
    <name type="scientific">Prosthecochloris marina</name>
    <dbReference type="NCBI Taxonomy" id="2017681"/>
    <lineage>
        <taxon>Bacteria</taxon>
        <taxon>Pseudomonadati</taxon>
        <taxon>Chlorobiota</taxon>
        <taxon>Chlorobiia</taxon>
        <taxon>Chlorobiales</taxon>
        <taxon>Chlorobiaceae</taxon>
        <taxon>Prosthecochloris</taxon>
    </lineage>
</organism>
<dbReference type="PANTHER" id="PTHR15020:SF11">
    <property type="entry name" value="OS06G0360300 PROTEIN"/>
    <property type="match status" value="1"/>
</dbReference>
<dbReference type="RefSeq" id="WP_110022283.1">
    <property type="nucleotide sequence ID" value="NZ_PDNZ01000001.1"/>
</dbReference>
<name>A0A317TA36_9CHLB</name>
<evidence type="ECO:0000259" key="1">
    <source>
        <dbReference type="Pfam" id="PF13460"/>
    </source>
</evidence>
<feature type="domain" description="NAD(P)-binding" evidence="1">
    <location>
        <begin position="11"/>
        <end position="201"/>
    </location>
</feature>